<dbReference type="Gene3D" id="2.30.110.10">
    <property type="entry name" value="Electron Transport, Fmn-binding Protein, Chain A"/>
    <property type="match status" value="1"/>
</dbReference>
<evidence type="ECO:0000313" key="3">
    <source>
        <dbReference type="EMBL" id="TJZ79172.1"/>
    </source>
</evidence>
<evidence type="ECO:0000313" key="4">
    <source>
        <dbReference type="Proteomes" id="UP000310016"/>
    </source>
</evidence>
<gene>
    <name evidence="3" type="ORF">FAZ21_02480</name>
</gene>
<keyword evidence="4" id="KW-1185">Reference proteome</keyword>
<feature type="region of interest" description="Disordered" evidence="1">
    <location>
        <begin position="1"/>
        <end position="30"/>
    </location>
</feature>
<dbReference type="InterPro" id="IPR052917">
    <property type="entry name" value="Stress-Dev_Protein"/>
</dbReference>
<dbReference type="EMBL" id="SUMF01000001">
    <property type="protein sequence ID" value="TJZ79172.1"/>
    <property type="molecule type" value="Genomic_DNA"/>
</dbReference>
<dbReference type="InterPro" id="IPR011576">
    <property type="entry name" value="Pyridox_Oxase_N"/>
</dbReference>
<dbReference type="PANTHER" id="PTHR34818">
    <property type="entry name" value="PROTEIN BLI-3"/>
    <property type="match status" value="1"/>
</dbReference>
<comment type="caution">
    <text evidence="3">The sequence shown here is derived from an EMBL/GenBank/DDBJ whole genome shotgun (WGS) entry which is preliminary data.</text>
</comment>
<proteinExistence type="predicted"/>
<feature type="domain" description="Pyridoxamine 5'-phosphate oxidase N-terminal" evidence="2">
    <location>
        <begin position="46"/>
        <end position="162"/>
    </location>
</feature>
<dbReference type="Pfam" id="PF01243">
    <property type="entry name" value="PNPOx_N"/>
    <property type="match status" value="1"/>
</dbReference>
<protein>
    <recommendedName>
        <fullName evidence="2">Pyridoxamine 5'-phosphate oxidase N-terminal domain-containing protein</fullName>
    </recommendedName>
</protein>
<organism evidence="3 4">
    <name type="scientific">Chitiniphilus eburneus</name>
    <dbReference type="NCBI Taxonomy" id="2571148"/>
    <lineage>
        <taxon>Bacteria</taxon>
        <taxon>Pseudomonadati</taxon>
        <taxon>Pseudomonadota</taxon>
        <taxon>Betaproteobacteria</taxon>
        <taxon>Neisseriales</taxon>
        <taxon>Chitinibacteraceae</taxon>
        <taxon>Chitiniphilus</taxon>
    </lineage>
</organism>
<accession>A0A4U0QES3</accession>
<dbReference type="SUPFAM" id="SSF50475">
    <property type="entry name" value="FMN-binding split barrel"/>
    <property type="match status" value="1"/>
</dbReference>
<dbReference type="OrthoDB" id="1432662at2"/>
<sequence length="173" mass="19324">MFQAGQVDASPDEAGIASSGTGTRRSVMDSSEARQRALVLVDKPSIVMMLGTVDAQGAPEIKAMVKMRNDGLRRYWFCSNTSTRRAEVLKHNGRSCLYAYEYAPDAEPLVCRGVMLAGTAELSWDDDLRRSLWQDFMTLYYPQGPLDPDFVVVQFTAERGNYYEGLENADFTV</sequence>
<dbReference type="InterPro" id="IPR012349">
    <property type="entry name" value="Split_barrel_FMN-bd"/>
</dbReference>
<evidence type="ECO:0000256" key="1">
    <source>
        <dbReference type="SAM" id="MobiDB-lite"/>
    </source>
</evidence>
<dbReference type="PANTHER" id="PTHR34818:SF1">
    <property type="entry name" value="PROTEIN BLI-3"/>
    <property type="match status" value="1"/>
</dbReference>
<reference evidence="3 4" key="1">
    <citation type="submission" date="2019-04" db="EMBL/GenBank/DDBJ databases">
        <title>Chitiniphilus eburnea sp. nov., a novel chitinolytic bacterium isolated from aquaculture sludge.</title>
        <authorList>
            <person name="Sheng M."/>
        </authorList>
    </citation>
    <scope>NUCLEOTIDE SEQUENCE [LARGE SCALE GENOMIC DNA]</scope>
    <source>
        <strain evidence="3 4">HX-2-15</strain>
    </source>
</reference>
<dbReference type="Proteomes" id="UP000310016">
    <property type="component" value="Unassembled WGS sequence"/>
</dbReference>
<name>A0A4U0QES3_9NEIS</name>
<evidence type="ECO:0000259" key="2">
    <source>
        <dbReference type="Pfam" id="PF01243"/>
    </source>
</evidence>
<dbReference type="AlphaFoldDB" id="A0A4U0QES3"/>